<dbReference type="EMBL" id="PQNQ01000025">
    <property type="protein sequence ID" value="RRQ03045.1"/>
    <property type="molecule type" value="Genomic_DNA"/>
</dbReference>
<dbReference type="GO" id="GO:0010181">
    <property type="term" value="F:FMN binding"/>
    <property type="evidence" value="ECO:0007669"/>
    <property type="project" value="InterPro"/>
</dbReference>
<protein>
    <recommendedName>
        <fullName evidence="3">Flavin reductase like domain-containing protein</fullName>
    </recommendedName>
</protein>
<dbReference type="GO" id="GO:0042602">
    <property type="term" value="F:riboflavin reductase (NADPH) activity"/>
    <property type="evidence" value="ECO:0007669"/>
    <property type="project" value="TreeGrafter"/>
</dbReference>
<dbReference type="Gene3D" id="2.30.110.10">
    <property type="entry name" value="Electron Transport, Fmn-binding Protein, Chain A"/>
    <property type="match status" value="1"/>
</dbReference>
<dbReference type="PANTHER" id="PTHR30466">
    <property type="entry name" value="FLAVIN REDUCTASE"/>
    <property type="match status" value="1"/>
</dbReference>
<dbReference type="RefSeq" id="WP_125175424.1">
    <property type="nucleotide sequence ID" value="NZ_JBHYBM010000011.1"/>
</dbReference>
<accession>A0A426Q3A8</accession>
<dbReference type="Pfam" id="PF01613">
    <property type="entry name" value="Flavin_Reduct"/>
    <property type="match status" value="1"/>
</dbReference>
<gene>
    <name evidence="4" type="ORF">CXF42_08380</name>
</gene>
<comment type="caution">
    <text evidence="4">The sequence shown here is derived from an EMBL/GenBank/DDBJ whole genome shotgun (WGS) entry which is preliminary data.</text>
</comment>
<keyword evidence="5" id="KW-1185">Reference proteome</keyword>
<keyword evidence="2" id="KW-0560">Oxidoreductase</keyword>
<dbReference type="InterPro" id="IPR012349">
    <property type="entry name" value="Split_barrel_FMN-bd"/>
</dbReference>
<dbReference type="InterPro" id="IPR002563">
    <property type="entry name" value="Flavin_Rdtase-like_dom"/>
</dbReference>
<feature type="domain" description="Flavin reductase like" evidence="3">
    <location>
        <begin position="27"/>
        <end position="181"/>
    </location>
</feature>
<dbReference type="SUPFAM" id="SSF50475">
    <property type="entry name" value="FMN-binding split barrel"/>
    <property type="match status" value="1"/>
</dbReference>
<dbReference type="SMART" id="SM00903">
    <property type="entry name" value="Flavin_Reduct"/>
    <property type="match status" value="1"/>
</dbReference>
<dbReference type="InterPro" id="IPR050268">
    <property type="entry name" value="NADH-dep_flavin_reductase"/>
</dbReference>
<reference evidence="4 5" key="1">
    <citation type="submission" date="2018-01" db="EMBL/GenBank/DDBJ databases">
        <title>Twenty Corynebacterium bovis Genomes.</title>
        <authorList>
            <person name="Gulvik C.A."/>
        </authorList>
    </citation>
    <scope>NUCLEOTIDE SEQUENCE [LARGE SCALE GENOMIC DNA]</scope>
    <source>
        <strain evidence="4 5">16-2004</strain>
    </source>
</reference>
<name>A0A426Q3A8_9CORY</name>
<organism evidence="4 5">
    <name type="scientific">Corynebacterium bovis</name>
    <dbReference type="NCBI Taxonomy" id="36808"/>
    <lineage>
        <taxon>Bacteria</taxon>
        <taxon>Bacillati</taxon>
        <taxon>Actinomycetota</taxon>
        <taxon>Actinomycetes</taxon>
        <taxon>Mycobacteriales</taxon>
        <taxon>Corynebacteriaceae</taxon>
        <taxon>Corynebacterium</taxon>
    </lineage>
</organism>
<evidence type="ECO:0000259" key="3">
    <source>
        <dbReference type="SMART" id="SM00903"/>
    </source>
</evidence>
<dbReference type="PANTHER" id="PTHR30466:SF1">
    <property type="entry name" value="FMN REDUCTASE (NADH) RUTF"/>
    <property type="match status" value="1"/>
</dbReference>
<evidence type="ECO:0000313" key="4">
    <source>
        <dbReference type="EMBL" id="RRQ03045.1"/>
    </source>
</evidence>
<evidence type="ECO:0000256" key="2">
    <source>
        <dbReference type="ARBA" id="ARBA00023002"/>
    </source>
</evidence>
<evidence type="ECO:0000313" key="5">
    <source>
        <dbReference type="Proteomes" id="UP000278422"/>
    </source>
</evidence>
<comment type="similarity">
    <text evidence="1">Belongs to the non-flavoprotein flavin reductase family.</text>
</comment>
<dbReference type="Proteomes" id="UP000278422">
    <property type="component" value="Unassembled WGS sequence"/>
</dbReference>
<dbReference type="AlphaFoldDB" id="A0A426Q3A8"/>
<sequence>MATSAGANERDGVPQLNKRQIDFVKAFRHNPARVSIVASRVGGRPVGITISSLTSVSVKPPLFAISYSKGDGQSGAVRNASHVTVNLLCQGSEDLARSFASSDGAKFKSERVSSRWSINELGLPVLKEATSVIVGRKTDSIEVADAMLVIYQAEEVENHSEEAEGVTATTALLYCDGKFAS</sequence>
<proteinExistence type="inferred from homology"/>
<evidence type="ECO:0000256" key="1">
    <source>
        <dbReference type="ARBA" id="ARBA00008898"/>
    </source>
</evidence>